<proteinExistence type="predicted"/>
<protein>
    <submittedName>
        <fullName evidence="2">Uncharacterized protein</fullName>
    </submittedName>
</protein>
<evidence type="ECO:0000313" key="3">
    <source>
        <dbReference type="Proteomes" id="UP000054359"/>
    </source>
</evidence>
<feature type="region of interest" description="Disordered" evidence="1">
    <location>
        <begin position="1"/>
        <end position="75"/>
    </location>
</feature>
<reference evidence="2 3" key="1">
    <citation type="submission" date="2013-11" db="EMBL/GenBank/DDBJ databases">
        <title>Genome sequencing of Stegodyphus mimosarum.</title>
        <authorList>
            <person name="Bechsgaard J."/>
        </authorList>
    </citation>
    <scope>NUCLEOTIDE SEQUENCE [LARGE SCALE GENOMIC DNA]</scope>
</reference>
<keyword evidence="3" id="KW-1185">Reference proteome</keyword>
<evidence type="ECO:0000313" key="2">
    <source>
        <dbReference type="EMBL" id="KFM66131.1"/>
    </source>
</evidence>
<feature type="non-terminal residue" evidence="2">
    <location>
        <position position="75"/>
    </location>
</feature>
<dbReference type="AlphaFoldDB" id="A0A087TLZ2"/>
<accession>A0A087TLZ2</accession>
<sequence length="75" mass="8037">MMQGAGMGMPPRQSRFDQPPMGATYSPGGDPLNEMGGVPAGGPGVRGGMRGAPMPPHEMLENMDDYGMDPKRRRY</sequence>
<name>A0A087TLZ2_STEMI</name>
<organism evidence="2 3">
    <name type="scientific">Stegodyphus mimosarum</name>
    <name type="common">African social velvet spider</name>
    <dbReference type="NCBI Taxonomy" id="407821"/>
    <lineage>
        <taxon>Eukaryota</taxon>
        <taxon>Metazoa</taxon>
        <taxon>Ecdysozoa</taxon>
        <taxon>Arthropoda</taxon>
        <taxon>Chelicerata</taxon>
        <taxon>Arachnida</taxon>
        <taxon>Araneae</taxon>
        <taxon>Araneomorphae</taxon>
        <taxon>Entelegynae</taxon>
        <taxon>Eresoidea</taxon>
        <taxon>Eresidae</taxon>
        <taxon>Stegodyphus</taxon>
    </lineage>
</organism>
<gene>
    <name evidence="2" type="ORF">X975_04086</name>
</gene>
<dbReference type="OrthoDB" id="10465059at2759"/>
<evidence type="ECO:0000256" key="1">
    <source>
        <dbReference type="SAM" id="MobiDB-lite"/>
    </source>
</evidence>
<dbReference type="Proteomes" id="UP000054359">
    <property type="component" value="Unassembled WGS sequence"/>
</dbReference>
<dbReference type="EMBL" id="KK115831">
    <property type="protein sequence ID" value="KFM66131.1"/>
    <property type="molecule type" value="Genomic_DNA"/>
</dbReference>
<feature type="compositionally biased region" description="Gly residues" evidence="1">
    <location>
        <begin position="38"/>
        <end position="50"/>
    </location>
</feature>